<organism evidence="1">
    <name type="scientific">Anguilla anguilla</name>
    <name type="common">European freshwater eel</name>
    <name type="synonym">Muraena anguilla</name>
    <dbReference type="NCBI Taxonomy" id="7936"/>
    <lineage>
        <taxon>Eukaryota</taxon>
        <taxon>Metazoa</taxon>
        <taxon>Chordata</taxon>
        <taxon>Craniata</taxon>
        <taxon>Vertebrata</taxon>
        <taxon>Euteleostomi</taxon>
        <taxon>Actinopterygii</taxon>
        <taxon>Neopterygii</taxon>
        <taxon>Teleostei</taxon>
        <taxon>Anguilliformes</taxon>
        <taxon>Anguillidae</taxon>
        <taxon>Anguilla</taxon>
    </lineage>
</organism>
<proteinExistence type="predicted"/>
<reference evidence="1" key="2">
    <citation type="journal article" date="2015" name="Fish Shellfish Immunol.">
        <title>Early steps in the European eel (Anguilla anguilla)-Vibrio vulnificus interaction in the gills: Role of the RtxA13 toxin.</title>
        <authorList>
            <person name="Callol A."/>
            <person name="Pajuelo D."/>
            <person name="Ebbesson L."/>
            <person name="Teles M."/>
            <person name="MacKenzie S."/>
            <person name="Amaro C."/>
        </authorList>
    </citation>
    <scope>NUCLEOTIDE SEQUENCE</scope>
</reference>
<dbReference type="EMBL" id="GBXM01038905">
    <property type="protein sequence ID" value="JAH69672.1"/>
    <property type="molecule type" value="Transcribed_RNA"/>
</dbReference>
<sequence length="98" mass="10695">MLLKQADFSNSLTMCPIFYSAGHTACITTAKLKGETKGKNIFKKALIENRIIFINLHTSAAPNPGCNTAAEYFNSHHPVPVITLPISSDPPAFLKHNN</sequence>
<accession>A0A0E9UV24</accession>
<evidence type="ECO:0000313" key="1">
    <source>
        <dbReference type="EMBL" id="JAH69672.1"/>
    </source>
</evidence>
<protein>
    <submittedName>
        <fullName evidence="1">Uncharacterized protein</fullName>
    </submittedName>
</protein>
<name>A0A0E9UV24_ANGAN</name>
<dbReference type="AlphaFoldDB" id="A0A0E9UV24"/>
<reference evidence="1" key="1">
    <citation type="submission" date="2014-11" db="EMBL/GenBank/DDBJ databases">
        <authorList>
            <person name="Amaro Gonzalez C."/>
        </authorList>
    </citation>
    <scope>NUCLEOTIDE SEQUENCE</scope>
</reference>